<feature type="chain" id="PRO_5043677861" evidence="1">
    <location>
        <begin position="32"/>
        <end position="165"/>
    </location>
</feature>
<gene>
    <name evidence="2" type="ORF">GHA01_06060</name>
    <name evidence="3" type="ORF">K1W68_08835</name>
</gene>
<dbReference type="EMBL" id="JAIBCX010000019">
    <property type="protein sequence ID" value="MCJ8354091.1"/>
    <property type="molecule type" value="Genomic_DNA"/>
</dbReference>
<protein>
    <submittedName>
        <fullName evidence="3">DUF3465 domain-containing protein</fullName>
    </submittedName>
</protein>
<organism evidence="3 5">
    <name type="scientific">Novacetimonas hansenii</name>
    <name type="common">Komagataeibacter hansenii</name>
    <dbReference type="NCBI Taxonomy" id="436"/>
    <lineage>
        <taxon>Bacteria</taxon>
        <taxon>Pseudomonadati</taxon>
        <taxon>Pseudomonadota</taxon>
        <taxon>Alphaproteobacteria</taxon>
        <taxon>Acetobacterales</taxon>
        <taxon>Acetobacteraceae</taxon>
        <taxon>Novacetimonas</taxon>
    </lineage>
</organism>
<evidence type="ECO:0000313" key="5">
    <source>
        <dbReference type="Proteomes" id="UP001202887"/>
    </source>
</evidence>
<name>A0AAW5EQJ7_NOVHA</name>
<dbReference type="Proteomes" id="UP000319478">
    <property type="component" value="Unassembled WGS sequence"/>
</dbReference>
<dbReference type="Proteomes" id="UP001202887">
    <property type="component" value="Unassembled WGS sequence"/>
</dbReference>
<evidence type="ECO:0000256" key="1">
    <source>
        <dbReference type="SAM" id="SignalP"/>
    </source>
</evidence>
<evidence type="ECO:0000313" key="3">
    <source>
        <dbReference type="EMBL" id="MCJ8354091.1"/>
    </source>
</evidence>
<dbReference type="EMBL" id="BJNN01000042">
    <property type="protein sequence ID" value="GEC62757.1"/>
    <property type="molecule type" value="Genomic_DNA"/>
</dbReference>
<reference evidence="3" key="2">
    <citation type="journal article" date="2021" name="Polymers (Basel)">
        <title>Highly Stretchable Bacterial Cellulose Produced by Komagataeibacter hansenii SI1.</title>
        <authorList>
            <person name="Cielecka I."/>
            <person name="Ryngajllo M."/>
            <person name="Maniukiewicz W."/>
            <person name="Bielecki S."/>
        </authorList>
    </citation>
    <scope>NUCLEOTIDE SEQUENCE</scope>
    <source>
        <strain evidence="3">SI1</strain>
    </source>
</reference>
<dbReference type="AlphaFoldDB" id="A0AAW5EQJ7"/>
<reference evidence="3" key="3">
    <citation type="submission" date="2022-03" db="EMBL/GenBank/DDBJ databases">
        <authorList>
            <person name="Ryngajllo M."/>
            <person name="Jacek P."/>
            <person name="Kubiak K."/>
        </authorList>
    </citation>
    <scope>NUCLEOTIDE SEQUENCE</scope>
    <source>
        <strain evidence="3">SI1</strain>
    </source>
</reference>
<comment type="caution">
    <text evidence="3">The sequence shown here is derived from an EMBL/GenBank/DDBJ whole genome shotgun (WGS) entry which is preliminary data.</text>
</comment>
<accession>A0AAW5EQJ7</accession>
<proteinExistence type="predicted"/>
<evidence type="ECO:0000313" key="4">
    <source>
        <dbReference type="Proteomes" id="UP000319478"/>
    </source>
</evidence>
<dbReference type="RefSeq" id="WP_003621238.1">
    <property type="nucleotide sequence ID" value="NZ_BJNN01000042.1"/>
</dbReference>
<keyword evidence="4" id="KW-1185">Reference proteome</keyword>
<sequence>MSARLTLLRSACAGAMLMTVAQVMTSATAWAWGESVSVSPTCDNHRFLEDQRKFENEERHTRNADLAEHVCGRVIAVSRARRTRSGWHGYFYVDVGSGISIRIVSDLDRMQAPQWPWVAKGDDVDVVGRYYFDNMRSQGIDWTHHGTGRNWPIAGYVTVNGHRYE</sequence>
<dbReference type="GeneID" id="61366748"/>
<evidence type="ECO:0000313" key="2">
    <source>
        <dbReference type="EMBL" id="GEC62757.1"/>
    </source>
</evidence>
<reference evidence="2 4" key="1">
    <citation type="submission" date="2019-06" db="EMBL/GenBank/DDBJ databases">
        <title>Whole genome shotgun sequence of Komagataeibacter hansenii NBRC 14820.</title>
        <authorList>
            <person name="Hosoyama A."/>
            <person name="Uohara A."/>
            <person name="Ohji S."/>
            <person name="Ichikawa N."/>
        </authorList>
    </citation>
    <scope>NUCLEOTIDE SEQUENCE [LARGE SCALE GENOMIC DNA]</scope>
    <source>
        <strain evidence="2 4">NBRC 14820</strain>
    </source>
</reference>
<feature type="signal peptide" evidence="1">
    <location>
        <begin position="1"/>
        <end position="31"/>
    </location>
</feature>
<keyword evidence="1" id="KW-0732">Signal</keyword>